<dbReference type="PANTHER" id="PTHR19324:SF33">
    <property type="entry name" value="MUCIN-5AC"/>
    <property type="match status" value="1"/>
</dbReference>
<evidence type="ECO:0000313" key="4">
    <source>
        <dbReference type="Proteomes" id="UP001163046"/>
    </source>
</evidence>
<dbReference type="PANTHER" id="PTHR19324">
    <property type="entry name" value="PERFORIN-LIKE PROTEIN 1"/>
    <property type="match status" value="1"/>
</dbReference>
<keyword evidence="4" id="KW-1185">Reference proteome</keyword>
<dbReference type="OrthoDB" id="5954510at2759"/>
<reference evidence="3" key="1">
    <citation type="submission" date="2023-01" db="EMBL/GenBank/DDBJ databases">
        <title>Genome assembly of the deep-sea coral Lophelia pertusa.</title>
        <authorList>
            <person name="Herrera S."/>
            <person name="Cordes E."/>
        </authorList>
    </citation>
    <scope>NUCLEOTIDE SEQUENCE</scope>
    <source>
        <strain evidence="3">USNM1676648</strain>
        <tissue evidence="3">Polyp</tissue>
    </source>
</reference>
<organism evidence="3 4">
    <name type="scientific">Desmophyllum pertusum</name>
    <dbReference type="NCBI Taxonomy" id="174260"/>
    <lineage>
        <taxon>Eukaryota</taxon>
        <taxon>Metazoa</taxon>
        <taxon>Cnidaria</taxon>
        <taxon>Anthozoa</taxon>
        <taxon>Hexacorallia</taxon>
        <taxon>Scleractinia</taxon>
        <taxon>Caryophylliina</taxon>
        <taxon>Caryophylliidae</taxon>
        <taxon>Desmophyllum</taxon>
    </lineage>
</organism>
<feature type="compositionally biased region" description="Polar residues" evidence="1">
    <location>
        <begin position="125"/>
        <end position="139"/>
    </location>
</feature>
<feature type="region of interest" description="Disordered" evidence="1">
    <location>
        <begin position="123"/>
        <end position="144"/>
    </location>
</feature>
<evidence type="ECO:0000259" key="2">
    <source>
        <dbReference type="Pfam" id="PF16977"/>
    </source>
</evidence>
<feature type="domain" description="Apextrin C-terminal" evidence="2">
    <location>
        <begin position="2"/>
        <end position="118"/>
    </location>
</feature>
<dbReference type="Proteomes" id="UP001163046">
    <property type="component" value="Unassembled WGS sequence"/>
</dbReference>
<dbReference type="AlphaFoldDB" id="A0A9W9ZYJ0"/>
<evidence type="ECO:0000256" key="1">
    <source>
        <dbReference type="SAM" id="MobiDB-lite"/>
    </source>
</evidence>
<dbReference type="InterPro" id="IPR031569">
    <property type="entry name" value="ApeC"/>
</dbReference>
<protein>
    <recommendedName>
        <fullName evidence="2">Apextrin C-terminal domain-containing protein</fullName>
    </recommendedName>
</protein>
<dbReference type="Pfam" id="PF16977">
    <property type="entry name" value="ApeC"/>
    <property type="match status" value="1"/>
</dbReference>
<gene>
    <name evidence="3" type="ORF">OS493_027140</name>
</gene>
<evidence type="ECO:0000313" key="3">
    <source>
        <dbReference type="EMBL" id="KAJ7390107.1"/>
    </source>
</evidence>
<sequence length="153" mass="17440">MGFTETSIYWDNENSNNHNSNSGQLPDGVYGADTLIYFCCRTDGDATDAIILPSVSPFVLFKSNSNLCQQVRGMEATNEFFFYDNEDDLPRNSRVPVGGPRARLLGWSNNIQLDYCYYGKKESETPQNDPFDQSGTVNNDDTDYYYGHYPYRD</sequence>
<accession>A0A9W9ZYJ0</accession>
<proteinExistence type="predicted"/>
<dbReference type="EMBL" id="MU825420">
    <property type="protein sequence ID" value="KAJ7390107.1"/>
    <property type="molecule type" value="Genomic_DNA"/>
</dbReference>
<name>A0A9W9ZYJ0_9CNID</name>
<comment type="caution">
    <text evidence="3">The sequence shown here is derived from an EMBL/GenBank/DDBJ whole genome shotgun (WGS) entry which is preliminary data.</text>
</comment>